<feature type="compositionally biased region" description="Basic residues" evidence="1">
    <location>
        <begin position="172"/>
        <end position="186"/>
    </location>
</feature>
<sequence length="292" mass="30536">MFRPPFAARVVTGLIVTAIEETKKLPTTAVTLPMTAVSSTVQAAMRWQQNIAELAIKGDEVFDTLFHRAEEKPEWATFDDDDAFMDPSPTRADRSPAAAQDAGDSPEPDDSRTADADGGATVTPISAAPGAAAATPADMPEHQAETVEPTPPVKKAPAKKAPAKKAAASKAPAKKAPAKAPAKKAAAKAPAANASDDETGAPGKGRFALYSSAPETVLQSDVESSPAAPAADAPEIVEFLDYDALTLAQLRAKIRSVDLDDLRALADYERGHRGRAPFQTMLDNRITAASAK</sequence>
<dbReference type="NCBIfam" id="NF033649">
    <property type="entry name" value="LipDrop_Rv1109c"/>
    <property type="match status" value="1"/>
</dbReference>
<dbReference type="KEGG" id="whr:OG579_20850"/>
<dbReference type="InterPro" id="IPR047728">
    <property type="entry name" value="LipDrop-assoc"/>
</dbReference>
<feature type="compositionally biased region" description="Low complexity" evidence="1">
    <location>
        <begin position="127"/>
        <end position="137"/>
    </location>
</feature>
<reference evidence="3 4" key="1">
    <citation type="submission" date="2022-10" db="EMBL/GenBank/DDBJ databases">
        <title>The complete genomes of actinobacterial strains from the NBC collection.</title>
        <authorList>
            <person name="Joergensen T.S."/>
            <person name="Alvarez Arevalo M."/>
            <person name="Sterndorff E.B."/>
            <person name="Faurdal D."/>
            <person name="Vuksanovic O."/>
            <person name="Mourched A.-S."/>
            <person name="Charusanti P."/>
            <person name="Shaw S."/>
            <person name="Blin K."/>
            <person name="Weber T."/>
        </authorList>
    </citation>
    <scope>NUCLEOTIDE SEQUENCE [LARGE SCALE GENOMIC DNA]</scope>
    <source>
        <strain evidence="3 4">NBC_00319</strain>
    </source>
</reference>
<proteinExistence type="predicted"/>
<evidence type="ECO:0000259" key="2">
    <source>
        <dbReference type="Pfam" id="PF26450"/>
    </source>
</evidence>
<dbReference type="Pfam" id="PF26450">
    <property type="entry name" value="DUF8129"/>
    <property type="match status" value="1"/>
</dbReference>
<evidence type="ECO:0000313" key="4">
    <source>
        <dbReference type="Proteomes" id="UP001432128"/>
    </source>
</evidence>
<keyword evidence="4" id="KW-1185">Reference proteome</keyword>
<dbReference type="EMBL" id="CP108021">
    <property type="protein sequence ID" value="WUM20102.1"/>
    <property type="molecule type" value="Genomic_DNA"/>
</dbReference>
<feature type="region of interest" description="Disordered" evidence="1">
    <location>
        <begin position="77"/>
        <end position="208"/>
    </location>
</feature>
<name>A0AAU4K247_9NOCA</name>
<gene>
    <name evidence="3" type="ORF">OG579_20850</name>
</gene>
<evidence type="ECO:0000256" key="1">
    <source>
        <dbReference type="SAM" id="MobiDB-lite"/>
    </source>
</evidence>
<organism evidence="3 4">
    <name type="scientific">Williamsia herbipolensis</name>
    <dbReference type="NCBI Taxonomy" id="1603258"/>
    <lineage>
        <taxon>Bacteria</taxon>
        <taxon>Bacillati</taxon>
        <taxon>Actinomycetota</taxon>
        <taxon>Actinomycetes</taxon>
        <taxon>Mycobacteriales</taxon>
        <taxon>Nocardiaceae</taxon>
        <taxon>Williamsia</taxon>
    </lineage>
</organism>
<accession>A0AAU4K247</accession>
<dbReference type="AlphaFoldDB" id="A0AAU4K247"/>
<dbReference type="Proteomes" id="UP001432128">
    <property type="component" value="Chromosome"/>
</dbReference>
<evidence type="ECO:0000313" key="3">
    <source>
        <dbReference type="EMBL" id="WUM20102.1"/>
    </source>
</evidence>
<dbReference type="RefSeq" id="WP_328857508.1">
    <property type="nucleotide sequence ID" value="NZ_CP108021.1"/>
</dbReference>
<feature type="domain" description="DUF8129" evidence="2">
    <location>
        <begin position="247"/>
        <end position="285"/>
    </location>
</feature>
<dbReference type="InterPro" id="IPR058442">
    <property type="entry name" value="DUF8129"/>
</dbReference>
<protein>
    <submittedName>
        <fullName evidence="3">Lipid droplet-associated protein</fullName>
    </submittedName>
</protein>